<sequence>MSGANLLRIPWSKIGAEPSRRVLRRTSVVNPMVFSRLLRINGAAGNFRHIRPVRAVRICDTPLRLSLRSNHFRRAVRPCGRSGLDIAKLVSEIAGLLGEWIADDRLAIFFSTTSVSAKWALRGSCSFWDSRLVRPVSFCDGGSSTSQPFPMVRYRRVGGLCQKAREDGRCFELIRAGARNTA</sequence>
<evidence type="ECO:0000313" key="2">
    <source>
        <dbReference type="Proteomes" id="UP000544122"/>
    </source>
</evidence>
<dbReference type="EMBL" id="JAAVLX010000007">
    <property type="protein sequence ID" value="NOJ42450.1"/>
    <property type="molecule type" value="Genomic_DNA"/>
</dbReference>
<comment type="caution">
    <text evidence="1">The sequence shown here is derived from an EMBL/GenBank/DDBJ whole genome shotgun (WGS) entry which is preliminary data.</text>
</comment>
<reference evidence="1 2" key="1">
    <citation type="submission" date="2020-03" db="EMBL/GenBank/DDBJ databases">
        <title>Bradyrhizobium diversity isolated from nodules of Indigofera sp.</title>
        <authorList>
            <person name="Klepa M."/>
            <person name="Helene L."/>
            <person name="Hungria M."/>
        </authorList>
    </citation>
    <scope>NUCLEOTIDE SEQUENCE [LARGE SCALE GENOMIC DNA]</scope>
    <source>
        <strain evidence="1 2">WSM 1791</strain>
    </source>
</reference>
<gene>
    <name evidence="1" type="ORF">HCN58_23145</name>
</gene>
<organism evidence="1 2">
    <name type="scientific">Bradyrhizobium australiense</name>
    <dbReference type="NCBI Taxonomy" id="2721161"/>
    <lineage>
        <taxon>Bacteria</taxon>
        <taxon>Pseudomonadati</taxon>
        <taxon>Pseudomonadota</taxon>
        <taxon>Alphaproteobacteria</taxon>
        <taxon>Hyphomicrobiales</taxon>
        <taxon>Nitrobacteraceae</taxon>
        <taxon>Bradyrhizobium</taxon>
    </lineage>
</organism>
<dbReference type="AlphaFoldDB" id="A0A7Y4LY78"/>
<dbReference type="Proteomes" id="UP000544122">
    <property type="component" value="Unassembled WGS sequence"/>
</dbReference>
<protein>
    <submittedName>
        <fullName evidence="1">Uncharacterized protein</fullName>
    </submittedName>
</protein>
<accession>A0A7Y4LY78</accession>
<proteinExistence type="predicted"/>
<evidence type="ECO:0000313" key="1">
    <source>
        <dbReference type="EMBL" id="NOJ42450.1"/>
    </source>
</evidence>
<name>A0A7Y4LY78_9BRAD</name>
<dbReference type="RefSeq" id="WP_171581666.1">
    <property type="nucleotide sequence ID" value="NZ_JAAVLX010000007.1"/>
</dbReference>
<keyword evidence="2" id="KW-1185">Reference proteome</keyword>